<sequence length="574" mass="60844">MYAMCDDVCFLCSNSATGGDENQYSYYLTGGATIQRSIPVAPSTRQSAQPQPLPTPRLAGNGRLQLGRGATLATAQGGQTTDYAYPGGIPTVTNLQGALPVRTDQGTQVVYTPQQGEPAVFTYRQGEPTAHSGLGGLSLTANGLHTQFAGLAHEPGPFSPGPRAGFGGLTSQLFRSGNAGGYNVPIATFLVETDEDAPEKEEDSLPTQSAPTPSAIQFEFDDAASRESSTPSYTYAAGQSLPTESKSQVLAYSPNQVAFRATQARADAGQTVGVRVSDARPDFERTVDRHVSEARTNPRQSVGVRVSEARANRGQTLGVSVSEGRSNTGQTVGVSVSEGRSNTRQTAGVTAARADAGQTVGVRVSEARPDPSRVVGVRVSEPRRTTTTVRDGNDAEYQKRYRIRADIVGQRQDSAARRLPPAAITEEKTPSLVKLRRRLVKPSKATAEEQTLAQEIVRELKADAQEQADSIELVTISATSETTVSVTQPRVPTTQPTTTTAQPTTTTTQPTTTTTQPTTTTTQPTTTTTQPTTTTTQPTTTTTQPTTTTTQPTTTTTQPTTTTTQRNQTNNTAN</sequence>
<dbReference type="Proteomes" id="UP000695022">
    <property type="component" value="Unplaced"/>
</dbReference>
<protein>
    <submittedName>
        <fullName evidence="3">Mucin-5AC-like</fullName>
    </submittedName>
</protein>
<evidence type="ECO:0000313" key="2">
    <source>
        <dbReference type="Proteomes" id="UP000695022"/>
    </source>
</evidence>
<keyword evidence="2" id="KW-1185">Reference proteome</keyword>
<name>A0ABM1DY62_PRICU</name>
<feature type="compositionally biased region" description="Low complexity" evidence="1">
    <location>
        <begin position="492"/>
        <end position="565"/>
    </location>
</feature>
<dbReference type="PANTHER" id="PTHR35378">
    <property type="entry name" value="UNNAMED PRODUCT"/>
    <property type="match status" value="1"/>
</dbReference>
<gene>
    <name evidence="3" type="primary">LOC106807134</name>
</gene>
<feature type="region of interest" description="Disordered" evidence="1">
    <location>
        <begin position="320"/>
        <end position="354"/>
    </location>
</feature>
<feature type="region of interest" description="Disordered" evidence="1">
    <location>
        <begin position="195"/>
        <end position="214"/>
    </location>
</feature>
<dbReference type="GeneID" id="106807134"/>
<organism evidence="2 3">
    <name type="scientific">Priapulus caudatus</name>
    <name type="common">Priapulid worm</name>
    <dbReference type="NCBI Taxonomy" id="37621"/>
    <lineage>
        <taxon>Eukaryota</taxon>
        <taxon>Metazoa</taxon>
        <taxon>Ecdysozoa</taxon>
        <taxon>Scalidophora</taxon>
        <taxon>Priapulida</taxon>
        <taxon>Priapulimorpha</taxon>
        <taxon>Priapulimorphida</taxon>
        <taxon>Priapulidae</taxon>
        <taxon>Priapulus</taxon>
    </lineage>
</organism>
<feature type="compositionally biased region" description="Polar residues" evidence="1">
    <location>
        <begin position="205"/>
        <end position="214"/>
    </location>
</feature>
<feature type="compositionally biased region" description="Polar residues" evidence="1">
    <location>
        <begin position="320"/>
        <end position="348"/>
    </location>
</feature>
<accession>A0ABM1DY62</accession>
<feature type="compositionally biased region" description="Acidic residues" evidence="1">
    <location>
        <begin position="195"/>
        <end position="204"/>
    </location>
</feature>
<dbReference type="PANTHER" id="PTHR35378:SF2">
    <property type="entry name" value="MUCIN-5AC-LIKE"/>
    <property type="match status" value="1"/>
</dbReference>
<proteinExistence type="predicted"/>
<evidence type="ECO:0000313" key="3">
    <source>
        <dbReference type="RefSeq" id="XP_014664883.1"/>
    </source>
</evidence>
<evidence type="ECO:0000256" key="1">
    <source>
        <dbReference type="SAM" id="MobiDB-lite"/>
    </source>
</evidence>
<feature type="compositionally biased region" description="Polar residues" evidence="1">
    <location>
        <begin position="482"/>
        <end position="491"/>
    </location>
</feature>
<reference evidence="3" key="1">
    <citation type="submission" date="2025-08" db="UniProtKB">
        <authorList>
            <consortium name="RefSeq"/>
        </authorList>
    </citation>
    <scope>IDENTIFICATION</scope>
</reference>
<dbReference type="RefSeq" id="XP_014664883.1">
    <property type="nucleotide sequence ID" value="XM_014809397.1"/>
</dbReference>
<feature type="region of interest" description="Disordered" evidence="1">
    <location>
        <begin position="222"/>
        <end position="241"/>
    </location>
</feature>
<feature type="region of interest" description="Disordered" evidence="1">
    <location>
        <begin position="482"/>
        <end position="574"/>
    </location>
</feature>